<comment type="caution">
    <text evidence="1">The sequence shown here is derived from an EMBL/GenBank/DDBJ whole genome shotgun (WGS) entry which is preliminary data.</text>
</comment>
<dbReference type="EMBL" id="CM034388">
    <property type="protein sequence ID" value="KAJ0182994.1"/>
    <property type="molecule type" value="Genomic_DNA"/>
</dbReference>
<organism evidence="1 2">
    <name type="scientific">Dendrolimus kikuchii</name>
    <dbReference type="NCBI Taxonomy" id="765133"/>
    <lineage>
        <taxon>Eukaryota</taxon>
        <taxon>Metazoa</taxon>
        <taxon>Ecdysozoa</taxon>
        <taxon>Arthropoda</taxon>
        <taxon>Hexapoda</taxon>
        <taxon>Insecta</taxon>
        <taxon>Pterygota</taxon>
        <taxon>Neoptera</taxon>
        <taxon>Endopterygota</taxon>
        <taxon>Lepidoptera</taxon>
        <taxon>Glossata</taxon>
        <taxon>Ditrysia</taxon>
        <taxon>Bombycoidea</taxon>
        <taxon>Lasiocampidae</taxon>
        <taxon>Dendrolimus</taxon>
    </lineage>
</organism>
<dbReference type="Proteomes" id="UP000824533">
    <property type="component" value="Linkage Group LG02"/>
</dbReference>
<accession>A0ACC1DGV7</accession>
<gene>
    <name evidence="1" type="ORF">K1T71_000970</name>
</gene>
<reference evidence="1 2" key="1">
    <citation type="journal article" date="2021" name="Front. Genet.">
        <title>Chromosome-Level Genome Assembly Reveals Significant Gene Expansion in the Toll and IMD Signaling Pathways of Dendrolimus kikuchii.</title>
        <authorList>
            <person name="Zhou J."/>
            <person name="Wu P."/>
            <person name="Xiong Z."/>
            <person name="Liu N."/>
            <person name="Zhao N."/>
            <person name="Ji M."/>
            <person name="Qiu Y."/>
            <person name="Yang B."/>
        </authorList>
    </citation>
    <scope>NUCLEOTIDE SEQUENCE [LARGE SCALE GENOMIC DNA]</scope>
    <source>
        <strain evidence="1">Ann1</strain>
    </source>
</reference>
<sequence>MYTYISILLIKFGLIYSNILEAENNFEKPRLERNNIVNKGVWVRNKFRDNLFEKGNTGDFLFRANSLDVDNILQNNFDAFGANYMQDIPFVSTYVERAKRATNHRRKRRPRKSMKNCKNKIDCGVSIDDKIELVGSKLTTNLKPSSVYNDYPYEVAILLNNDKEPNVIDANETGSDTVKMDKNETSAKEIIKDLNYTGNKVGVKVNGVKTDYEFYNVILKKETKNHFANSTIYNTTVPKRNKKHDYYNDEIKNIEFVEDFNKTDGKYPVFKTDRGIFDQQKTWNMNSYSHDTNAYKIVPKMDTVAEKSKPVTERGLIKVISMLTKTFKKVMKHHNEIKEIHERLIGINDEFSKNIATVNEKLQSFDDKYSLIIKYDEKLKDFDKHLKLKEDYFMKKQQEISNSLLDFEDQQRKFLSQQKQFYMIQKLMLAQNEKINIKQNLIAKTQSEISHRQNNFARILKKAKQLYTETKNPVTKLNTNIAKPKHYDIQKPVTTTPMPVTESIKINLFSIPANANKLEIKDDLIIKEKDEQPIDDLVYKYYFNNTFIDNLIKSKILTSIIASPDQVFTRSKNKRNGQETTLLLPVNNSKETNRFKRSALNVDVRKATVSQIQTSIVNSNITASHLPLKSDQKLKSNTSQFPTRPKRWINHISKKNHKHHHEKSHYLKKNHMNHNINIVTAEQNLKANGTRKALESNASTNPFVNMAKRFCVEIGQNVSEQVLSWCVEKALRRLQIMDTKLYTIPPAVITETPMIPQQIYSTATDAVMKEPVEIANNVDTLKITDNEELESNLKQFDMTADTEGNFYYDGSLHASDVITGPDSGDNSDILTGFESNSHMEVDPYTLYLQAMRRASVIKINENILKSMKTH</sequence>
<name>A0ACC1DGV7_9NEOP</name>
<protein>
    <submittedName>
        <fullName evidence="1">Uncharacterized protein</fullName>
    </submittedName>
</protein>
<evidence type="ECO:0000313" key="2">
    <source>
        <dbReference type="Proteomes" id="UP000824533"/>
    </source>
</evidence>
<proteinExistence type="predicted"/>
<evidence type="ECO:0000313" key="1">
    <source>
        <dbReference type="EMBL" id="KAJ0182994.1"/>
    </source>
</evidence>
<keyword evidence="2" id="KW-1185">Reference proteome</keyword>